<evidence type="ECO:0000259" key="1">
    <source>
        <dbReference type="Pfam" id="PF08388"/>
    </source>
</evidence>
<dbReference type="EMBL" id="KX284723">
    <property type="protein sequence ID" value="AOM67073.1"/>
    <property type="molecule type" value="Genomic_DNA"/>
</dbReference>
<geneLocation type="plastid" evidence="3"/>
<dbReference type="Pfam" id="PF08388">
    <property type="entry name" value="GIIM"/>
    <property type="match status" value="1"/>
</dbReference>
<keyword evidence="3" id="KW-0934">Plastid</keyword>
<dbReference type="InterPro" id="IPR025960">
    <property type="entry name" value="RVT_N"/>
</dbReference>
<reference evidence="3" key="1">
    <citation type="journal article" date="2016" name="BMC Biol.">
        <title>Parallel evolution of highly conserved plastid genome architecture in red seaweeds and seed plants.</title>
        <authorList>
            <person name="Lee J."/>
            <person name="Cho C.H."/>
            <person name="Park S.I."/>
            <person name="Choi J.W."/>
            <person name="Song H.S."/>
            <person name="West J.A."/>
            <person name="Bhattacharya D."/>
            <person name="Yoon H.S."/>
        </authorList>
    </citation>
    <scope>NUCLEOTIDE SEQUENCE</scope>
</reference>
<evidence type="ECO:0000313" key="3">
    <source>
        <dbReference type="EMBL" id="AOM67073.1"/>
    </source>
</evidence>
<sequence length="451" mass="53938">MVSWEYINWSITRHYVSRLQRRIYKAAFQQKYGKMRKLQDKLLLSPRSKLLSVFIVLQSNIAFWSKCITNCDKIRIAKHLNVKENSDFIYEQSCKLLKVESRHQRALHALIKRSQQLLAEFVFKPEWKAKCSKSLLGLVISDFDNKRKITKIIRSIYKHRVIYTLVLDVAMYKFYGNYIGIINRLSQAQPVFLQQYIKKWLEKENLLAFKARKLLYNNIWLYTALKKNSLPIQILISLLIDTLRNYCVLKKSSKSLKCFVHNSQLFLLCDSVVTQKDCVNFIQSSFSSLGADIRLVRLYLSNVLKGFEFIGYKIQNREQRFLVTMSKKTQMLLWSELSNIIQKSKSVSSYQLIQRLSPKVLFWSQYFKYTRCLKIFAYLDYLLHLRIWIWTLRRHPMQSKTKIKQKYFPQNKQYIYKKQLIRSNWILYGYLSAGIEKSKKSFLLRFLWLLA</sequence>
<protein>
    <recommendedName>
        <fullName evidence="4">Reverse transcriptase N-terminal domain-containing protein</fullName>
    </recommendedName>
</protein>
<feature type="domain" description="Reverse transcriptase N-terminal" evidence="2">
    <location>
        <begin position="4"/>
        <end position="60"/>
    </location>
</feature>
<organism evidence="3">
    <name type="scientific">Hildenbrandia rivularis</name>
    <dbReference type="NCBI Taxonomy" id="135206"/>
    <lineage>
        <taxon>Eukaryota</taxon>
        <taxon>Rhodophyta</taxon>
        <taxon>Florideophyceae</taxon>
        <taxon>Hildenbrandiophycidae</taxon>
        <taxon>Hildenbrandiales</taxon>
        <taxon>Hildenbrandiaceae</taxon>
        <taxon>Hildenbrandia</taxon>
    </lineage>
</organism>
<dbReference type="Pfam" id="PF13655">
    <property type="entry name" value="RVT_N"/>
    <property type="match status" value="1"/>
</dbReference>
<dbReference type="RefSeq" id="YP_009297529.1">
    <property type="nucleotide sequence ID" value="NC_031177.1"/>
</dbReference>
<feature type="domain" description="Group II intron maturase-specific" evidence="1">
    <location>
        <begin position="336"/>
        <end position="408"/>
    </location>
</feature>
<proteinExistence type="predicted"/>
<dbReference type="GeneID" id="29074085"/>
<evidence type="ECO:0000259" key="2">
    <source>
        <dbReference type="Pfam" id="PF13655"/>
    </source>
</evidence>
<evidence type="ECO:0008006" key="4">
    <source>
        <dbReference type="Google" id="ProtNLM"/>
    </source>
</evidence>
<gene>
    <name evidence="3" type="primary">ORF452</name>
    <name evidence="3" type="ORF">Hrvl_013</name>
</gene>
<accession>A0A1C9CFB2</accession>
<dbReference type="InterPro" id="IPR013597">
    <property type="entry name" value="Mat_intron_G2"/>
</dbReference>
<name>A0A1C9CFB2_9FLOR</name>
<dbReference type="AlphaFoldDB" id="A0A1C9CFB2"/>